<dbReference type="InterPro" id="IPR004871">
    <property type="entry name" value="RSE1/DDB1/CPSF1_C"/>
</dbReference>
<gene>
    <name evidence="14" type="ORF">AC631_00662</name>
</gene>
<evidence type="ECO:0000256" key="8">
    <source>
        <dbReference type="ARBA" id="ARBA00039443"/>
    </source>
</evidence>
<organism evidence="14 15">
    <name type="scientific">Debaryomyces fabryi</name>
    <dbReference type="NCBI Taxonomy" id="58627"/>
    <lineage>
        <taxon>Eukaryota</taxon>
        <taxon>Fungi</taxon>
        <taxon>Dikarya</taxon>
        <taxon>Ascomycota</taxon>
        <taxon>Saccharomycotina</taxon>
        <taxon>Pichiomycetes</taxon>
        <taxon>Debaryomycetaceae</taxon>
        <taxon>Debaryomyces</taxon>
    </lineage>
</organism>
<sequence length="1340" mass="152535">MDAYHEFIQPTRVSQCIGCNFISPTSKSLIVGKATVLQVFEIINTESQQYKLKLVEQFKLHGLITDIKAIRTVENRQLDYLLVSTKGAKMSLIKWDHHLNSISTVSLHYYENSIQSSTYEKLTTTDLLVEPNNNCTCLRFKNLLTFLPFETIDDEDEDDEEDEEMNGSSGSDKKATIKENGNIGGEEVSELFESSFMIDGRTLDSRIGDIIDMQFLYNYREPTIAIIFLKAHAWAGNLPKVKDNINFIVLSLDLVTKASTTVLKIDNLPFDIDKIIPLPQPLNGSLLMGCNEIIHVDNGGITRRLALNQYTSSITTSLKNYHDQSDLNLKLENCTVKAIPNDNKVLMILSNGEFYYINFKIDGKTIKKFFVEKVSDIIHDNIQLTYPGEIATLDHNLIFISNKNGNNPLLELKYKTFEHVIVQENEESNDPIDNVDEDDDLYEEDEVNKKISINKSLIEFIKHDELINNGPISNFTLGHYSTDKFKSSLPNPNYKEISIISNSGSHKQGGLNILTPSVQPIIQSSLSFSQIHRMWTINNEFLITSDDENFKSEIFQLNKSFARLNSKDFVNNESTIGMHELNNNEFFLQVTPKKISVFNKKFKRIISFSKELKKYANDEIIYSTFNDEFLMVFFSSGEVVIYSINTYNETFSKINIPKILNDTIITTGYITNSSLLNAVLKDINLLINKNRGTKRKHGGRNSSITGINTSDSDFGPKLKTFILVTGDNRIVAFNRFHNERCYQLNDVDKFTDHLSLGFFEPRDTYPDPFIKNIIFNELGDEHSKDEYLTILTIGGEILIYKLFFDGENFKLVKEKDLIITGAPDNAYSLGTTIERRLVYFPNVNGFTSIFVTGITPYYISKTTHSIPRIFKFTKLPAVSFAPYSDSKIKNGLIYLDNSKNARICEIPIDFNYENNWPIKKIPIKESIKSVTYHELSNTFVISTYEEIPYDCLDEEGKPIVGIDKSKPSANSYKGYIKLISPYNWSVIDTIELVDNEIGMNVQSMVLDVGSSTKKFKNKKELIVIGTGKYRMEDLSANGSFKIFEIIDIIPEPGKPETNHKFKEIHQEDTRGAVTSICEISGRFLVSQGQKIIIRDLQDDGVVPVAFLDTSVYVSEAKSFGNLLILGDSLKSIWLAGFDAEPFRMVMLGKDLQSLDVNCADFIIKDEEIFILIADNNSTLHLVKYDPEDPTSSNGQRLIHKASFNINSIPTCLRSIPKNEEINPSGTEVFQSIGSTIDGSFYSVFPINEASYRRMYILQQQITDKEYHFCGLNPRLNRFGGLSMTVNDTNTKPLLDYEVIRMFAKLNEDRRKNLSMKVSSKNVYQDIWKDLIEFDHVLKNL</sequence>
<dbReference type="OrthoDB" id="6109at2759"/>
<comment type="subcellular location">
    <subcellularLocation>
        <location evidence="1">Nucleus</location>
    </subcellularLocation>
</comment>
<accession>A0A0V1Q4W5</accession>
<feature type="domain" description="RSE1/DDB1/CPSF1 second beta-propeller" evidence="13">
    <location>
        <begin position="522"/>
        <end position="906"/>
    </location>
</feature>
<evidence type="ECO:0000256" key="2">
    <source>
        <dbReference type="ARBA" id="ARBA00022664"/>
    </source>
</evidence>
<feature type="domain" description="RSE1/DDB1/CPSF1 first beta-propeller" evidence="12">
    <location>
        <begin position="13"/>
        <end position="415"/>
    </location>
</feature>
<reference evidence="14 15" key="1">
    <citation type="submission" date="2015-11" db="EMBL/GenBank/DDBJ databases">
        <title>The genome of Debaryomyces fabryi.</title>
        <authorList>
            <person name="Tafer H."/>
            <person name="Lopandic K."/>
        </authorList>
    </citation>
    <scope>NUCLEOTIDE SEQUENCE [LARGE SCALE GENOMIC DNA]</scope>
    <source>
        <strain evidence="14 15">CBS 789</strain>
    </source>
</reference>
<dbReference type="GO" id="GO:0003723">
    <property type="term" value="F:RNA binding"/>
    <property type="evidence" value="ECO:0007669"/>
    <property type="project" value="UniProtKB-KW"/>
</dbReference>
<dbReference type="Pfam" id="PF10433">
    <property type="entry name" value="Beta-prop_RSE1_1st"/>
    <property type="match status" value="1"/>
</dbReference>
<evidence type="ECO:0000259" key="12">
    <source>
        <dbReference type="Pfam" id="PF10433"/>
    </source>
</evidence>
<comment type="caution">
    <text evidence="14">The sequence shown here is derived from an EMBL/GenBank/DDBJ whole genome shotgun (WGS) entry which is preliminary data.</text>
</comment>
<comment type="similarity">
    <text evidence="6">Belongs to the CFT1 family.</text>
</comment>
<evidence type="ECO:0000313" key="15">
    <source>
        <dbReference type="Proteomes" id="UP000054251"/>
    </source>
</evidence>
<evidence type="ECO:0000256" key="3">
    <source>
        <dbReference type="ARBA" id="ARBA00022884"/>
    </source>
</evidence>
<evidence type="ECO:0000259" key="11">
    <source>
        <dbReference type="Pfam" id="PF03178"/>
    </source>
</evidence>
<keyword evidence="15" id="KW-1185">Reference proteome</keyword>
<dbReference type="Pfam" id="PF03178">
    <property type="entry name" value="CPSF_A"/>
    <property type="match status" value="1"/>
</dbReference>
<evidence type="ECO:0000313" key="14">
    <source>
        <dbReference type="EMBL" id="KSA03523.1"/>
    </source>
</evidence>
<dbReference type="EMBL" id="LMYN01000008">
    <property type="protein sequence ID" value="KSA03523.1"/>
    <property type="molecule type" value="Genomic_DNA"/>
</dbReference>
<evidence type="ECO:0000256" key="7">
    <source>
        <dbReference type="ARBA" id="ARBA00039187"/>
    </source>
</evidence>
<evidence type="ECO:0000256" key="1">
    <source>
        <dbReference type="ARBA" id="ARBA00004123"/>
    </source>
</evidence>
<comment type="function">
    <text evidence="5">RNA-binding component of the cleavage and polyadenylation factor (CPF) complex, which plays a key role in polyadenylation-dependent pre-mRNA 3'-end formation and cooperates with cleavage factors including the CFIA complex and NAB4/CFIB. Involved in poly(A) site recognition. May be involved in coupling transcription termination and mRNA 3'-end formation.</text>
</comment>
<dbReference type="InterPro" id="IPR015943">
    <property type="entry name" value="WD40/YVTN_repeat-like_dom_sf"/>
</dbReference>
<evidence type="ECO:0000256" key="6">
    <source>
        <dbReference type="ARBA" id="ARBA00038304"/>
    </source>
</evidence>
<dbReference type="PANTHER" id="PTHR10644">
    <property type="entry name" value="DNA REPAIR/RNA PROCESSING CPSF FAMILY"/>
    <property type="match status" value="1"/>
</dbReference>
<evidence type="ECO:0000256" key="10">
    <source>
        <dbReference type="SAM" id="MobiDB-lite"/>
    </source>
</evidence>
<name>A0A0V1Q4W5_9ASCO</name>
<evidence type="ECO:0000256" key="5">
    <source>
        <dbReference type="ARBA" id="ARBA00037232"/>
    </source>
</evidence>
<dbReference type="RefSeq" id="XP_015469625.1">
    <property type="nucleotide sequence ID" value="XM_015609492.1"/>
</dbReference>
<dbReference type="Proteomes" id="UP000054251">
    <property type="component" value="Unassembled WGS sequence"/>
</dbReference>
<dbReference type="InterPro" id="IPR058543">
    <property type="entry name" value="Beta-prop_RSE1/DDB1/CPSF1_2nd"/>
</dbReference>
<keyword evidence="2" id="KW-0507">mRNA processing</keyword>
<feature type="region of interest" description="Disordered" evidence="10">
    <location>
        <begin position="155"/>
        <end position="180"/>
    </location>
</feature>
<evidence type="ECO:0000259" key="13">
    <source>
        <dbReference type="Pfam" id="PF23726"/>
    </source>
</evidence>
<feature type="compositionally biased region" description="Acidic residues" evidence="10">
    <location>
        <begin position="155"/>
        <end position="165"/>
    </location>
</feature>
<dbReference type="InterPro" id="IPR050358">
    <property type="entry name" value="RSE1/DDB1/CFT1"/>
</dbReference>
<dbReference type="GO" id="GO:0006397">
    <property type="term" value="P:mRNA processing"/>
    <property type="evidence" value="ECO:0007669"/>
    <property type="project" value="UniProtKB-KW"/>
</dbReference>
<evidence type="ECO:0000256" key="4">
    <source>
        <dbReference type="ARBA" id="ARBA00023242"/>
    </source>
</evidence>
<dbReference type="GO" id="GO:0005634">
    <property type="term" value="C:nucleus"/>
    <property type="evidence" value="ECO:0007669"/>
    <property type="project" value="UniProtKB-SubCell"/>
</dbReference>
<feature type="domain" description="RSE1/DDB1/CPSF1 C-terminal" evidence="11">
    <location>
        <begin position="974"/>
        <end position="1303"/>
    </location>
</feature>
<proteinExistence type="inferred from homology"/>
<dbReference type="Pfam" id="PF23726">
    <property type="entry name" value="Beta-prop_RSE1_2nd"/>
    <property type="match status" value="1"/>
</dbReference>
<protein>
    <recommendedName>
        <fullName evidence="8">Protein CFT1</fullName>
    </recommendedName>
    <alternativeName>
        <fullName evidence="9">Cleavage factor two protein 1</fullName>
    </alternativeName>
    <alternativeName>
        <fullName evidence="7">Protein cft1</fullName>
    </alternativeName>
</protein>
<keyword evidence="4" id="KW-0539">Nucleus</keyword>
<dbReference type="Gene3D" id="2.130.10.10">
    <property type="entry name" value="YVTN repeat-like/Quinoprotein amine dehydrogenase"/>
    <property type="match status" value="2"/>
</dbReference>
<keyword evidence="3" id="KW-0694">RNA-binding</keyword>
<evidence type="ECO:0000256" key="9">
    <source>
        <dbReference type="ARBA" id="ARBA00041264"/>
    </source>
</evidence>
<dbReference type="InterPro" id="IPR018846">
    <property type="entry name" value="Beta-prop_RSE1/DDB1/CPSF1_1st"/>
</dbReference>
<dbReference type="FunFam" id="2.130.10.10:FF:001516">
    <property type="entry name" value="Protein CFT1"/>
    <property type="match status" value="1"/>
</dbReference>
<dbReference type="GeneID" id="26837671"/>